<dbReference type="PANTHER" id="PTHR45913">
    <property type="entry name" value="EPM2A-INTERACTING PROTEIN 1"/>
    <property type="match status" value="1"/>
</dbReference>
<keyword evidence="2" id="KW-1185">Reference proteome</keyword>
<name>A0A8X6SU84_TRICX</name>
<accession>A0A8X6SU84</accession>
<dbReference type="AlphaFoldDB" id="A0A8X6SU84"/>
<dbReference type="EMBL" id="BMAU01021334">
    <property type="protein sequence ID" value="GFY15387.1"/>
    <property type="molecule type" value="Genomic_DNA"/>
</dbReference>
<sequence>MAFGNRTRNFEPQSSDEDNIRLSTLSPNFYTTPTGRRFSLNIFNIDWPLLLGSLAFDKNTDVANKSILPSFVRYLYNKDTLEVLLLIANVIHMTADEMFDILNEFMDLQNVDWTKCIGISTDGAGSMNGYISRLGA</sequence>
<evidence type="ECO:0008006" key="3">
    <source>
        <dbReference type="Google" id="ProtNLM"/>
    </source>
</evidence>
<comment type="caution">
    <text evidence="1">The sequence shown here is derived from an EMBL/GenBank/DDBJ whole genome shotgun (WGS) entry which is preliminary data.</text>
</comment>
<protein>
    <recommendedName>
        <fullName evidence="3">DUF4371 domain-containing protein</fullName>
    </recommendedName>
</protein>
<organism evidence="1 2">
    <name type="scientific">Trichonephila clavipes</name>
    <name type="common">Golden silk orbweaver</name>
    <name type="synonym">Nephila clavipes</name>
    <dbReference type="NCBI Taxonomy" id="2585209"/>
    <lineage>
        <taxon>Eukaryota</taxon>
        <taxon>Metazoa</taxon>
        <taxon>Ecdysozoa</taxon>
        <taxon>Arthropoda</taxon>
        <taxon>Chelicerata</taxon>
        <taxon>Arachnida</taxon>
        <taxon>Araneae</taxon>
        <taxon>Araneomorphae</taxon>
        <taxon>Entelegynae</taxon>
        <taxon>Araneoidea</taxon>
        <taxon>Nephilidae</taxon>
        <taxon>Trichonephila</taxon>
    </lineage>
</organism>
<evidence type="ECO:0000313" key="2">
    <source>
        <dbReference type="Proteomes" id="UP000887159"/>
    </source>
</evidence>
<dbReference type="Proteomes" id="UP000887159">
    <property type="component" value="Unassembled WGS sequence"/>
</dbReference>
<dbReference type="PANTHER" id="PTHR45913:SF19">
    <property type="entry name" value="LOW QUALITY PROTEIN: ZINC FINGER BED DOMAIN-CONTAINING PROTEIN 5-LIKE"/>
    <property type="match status" value="1"/>
</dbReference>
<gene>
    <name evidence="1" type="ORF">TNCV_1571981</name>
</gene>
<proteinExistence type="predicted"/>
<reference evidence="1" key="1">
    <citation type="submission" date="2020-08" db="EMBL/GenBank/DDBJ databases">
        <title>Multicomponent nature underlies the extraordinary mechanical properties of spider dragline silk.</title>
        <authorList>
            <person name="Kono N."/>
            <person name="Nakamura H."/>
            <person name="Mori M."/>
            <person name="Yoshida Y."/>
            <person name="Ohtoshi R."/>
            <person name="Malay A.D."/>
            <person name="Moran D.A.P."/>
            <person name="Tomita M."/>
            <person name="Numata K."/>
            <person name="Arakawa K."/>
        </authorList>
    </citation>
    <scope>NUCLEOTIDE SEQUENCE</scope>
</reference>
<evidence type="ECO:0000313" key="1">
    <source>
        <dbReference type="EMBL" id="GFY15387.1"/>
    </source>
</evidence>